<dbReference type="OrthoDB" id="9761931at2"/>
<feature type="transmembrane region" description="Helical" evidence="14">
    <location>
        <begin position="557"/>
        <end position="581"/>
    </location>
</feature>
<dbReference type="Pfam" id="PF00474">
    <property type="entry name" value="SSF"/>
    <property type="match status" value="1"/>
</dbReference>
<keyword evidence="6" id="KW-0769">Symport</keyword>
<evidence type="ECO:0000256" key="9">
    <source>
        <dbReference type="ARBA" id="ARBA00023065"/>
    </source>
</evidence>
<dbReference type="InterPro" id="IPR038377">
    <property type="entry name" value="Na/Glc_symporter_sf"/>
</dbReference>
<dbReference type="Gene3D" id="1.20.1730.10">
    <property type="entry name" value="Sodium/glucose cotransporter"/>
    <property type="match status" value="1"/>
</dbReference>
<evidence type="ECO:0000256" key="3">
    <source>
        <dbReference type="ARBA" id="ARBA00022448"/>
    </source>
</evidence>
<evidence type="ECO:0000256" key="4">
    <source>
        <dbReference type="ARBA" id="ARBA00022475"/>
    </source>
</evidence>
<evidence type="ECO:0000256" key="14">
    <source>
        <dbReference type="SAM" id="Phobius"/>
    </source>
</evidence>
<dbReference type="PANTHER" id="PTHR48086:SF3">
    <property type="entry name" value="SODIUM_PROLINE SYMPORTER"/>
    <property type="match status" value="1"/>
</dbReference>
<feature type="transmembrane region" description="Helical" evidence="14">
    <location>
        <begin position="467"/>
        <end position="485"/>
    </location>
</feature>
<feature type="transmembrane region" description="Helical" evidence="14">
    <location>
        <begin position="587"/>
        <end position="604"/>
    </location>
</feature>
<feature type="transmembrane region" description="Helical" evidence="14">
    <location>
        <begin position="45"/>
        <end position="72"/>
    </location>
</feature>
<comment type="catalytic activity">
    <reaction evidence="12">
        <text>L-proline(in) + Na(+)(in) = L-proline(out) + Na(+)(out)</text>
        <dbReference type="Rhea" id="RHEA:28967"/>
        <dbReference type="ChEBI" id="CHEBI:29101"/>
        <dbReference type="ChEBI" id="CHEBI:60039"/>
    </reaction>
</comment>
<evidence type="ECO:0000256" key="1">
    <source>
        <dbReference type="ARBA" id="ARBA00004651"/>
    </source>
</evidence>
<comment type="similarity">
    <text evidence="2 13">Belongs to the sodium:solute symporter (SSF) (TC 2.A.21) family.</text>
</comment>
<feature type="transmembrane region" description="Helical" evidence="14">
    <location>
        <begin position="412"/>
        <end position="431"/>
    </location>
</feature>
<dbReference type="CDD" id="cd11477">
    <property type="entry name" value="SLC5sbd_u1"/>
    <property type="match status" value="1"/>
</dbReference>
<evidence type="ECO:0000256" key="6">
    <source>
        <dbReference type="ARBA" id="ARBA00022847"/>
    </source>
</evidence>
<dbReference type="GO" id="GO:0015193">
    <property type="term" value="F:L-proline transmembrane transporter activity"/>
    <property type="evidence" value="ECO:0007669"/>
    <property type="project" value="TreeGrafter"/>
</dbReference>
<dbReference type="InterPro" id="IPR050277">
    <property type="entry name" value="Sodium:Solute_Symporter"/>
</dbReference>
<keyword evidence="3" id="KW-0813">Transport</keyword>
<keyword evidence="7 14" id="KW-1133">Transmembrane helix</keyword>
<feature type="transmembrane region" description="Helical" evidence="14">
    <location>
        <begin position="268"/>
        <end position="286"/>
    </location>
</feature>
<keyword evidence="4" id="KW-1003">Cell membrane</keyword>
<dbReference type="GO" id="GO:0005886">
    <property type="term" value="C:plasma membrane"/>
    <property type="evidence" value="ECO:0007669"/>
    <property type="project" value="UniProtKB-SubCell"/>
</dbReference>
<dbReference type="GO" id="GO:0005298">
    <property type="term" value="F:proline:sodium symporter activity"/>
    <property type="evidence" value="ECO:0007669"/>
    <property type="project" value="TreeGrafter"/>
</dbReference>
<dbReference type="AlphaFoldDB" id="A0A5M8R075"/>
<feature type="transmembrane region" description="Helical" evidence="14">
    <location>
        <begin position="437"/>
        <end position="455"/>
    </location>
</feature>
<evidence type="ECO:0000313" key="16">
    <source>
        <dbReference type="Proteomes" id="UP000323994"/>
    </source>
</evidence>
<keyword evidence="9" id="KW-0406">Ion transport</keyword>
<keyword evidence="5 14" id="KW-0812">Transmembrane</keyword>
<keyword evidence="10 14" id="KW-0472">Membrane</keyword>
<dbReference type="GO" id="GO:0015824">
    <property type="term" value="P:proline transport"/>
    <property type="evidence" value="ECO:0007669"/>
    <property type="project" value="TreeGrafter"/>
</dbReference>
<evidence type="ECO:0000256" key="12">
    <source>
        <dbReference type="ARBA" id="ARBA00033708"/>
    </source>
</evidence>
<dbReference type="EMBL" id="VBSN01000024">
    <property type="protein sequence ID" value="KAA6441021.1"/>
    <property type="molecule type" value="Genomic_DNA"/>
</dbReference>
<feature type="transmembrane region" description="Helical" evidence="14">
    <location>
        <begin position="127"/>
        <end position="147"/>
    </location>
</feature>
<dbReference type="PANTHER" id="PTHR48086">
    <property type="entry name" value="SODIUM/PROLINE SYMPORTER-RELATED"/>
    <property type="match status" value="1"/>
</dbReference>
<evidence type="ECO:0000256" key="13">
    <source>
        <dbReference type="RuleBase" id="RU362091"/>
    </source>
</evidence>
<feature type="transmembrane region" description="Helical" evidence="14">
    <location>
        <begin position="307"/>
        <end position="335"/>
    </location>
</feature>
<evidence type="ECO:0000256" key="11">
    <source>
        <dbReference type="ARBA" id="ARBA00023201"/>
    </source>
</evidence>
<keyword evidence="8" id="KW-0915">Sodium</keyword>
<comment type="caution">
    <text evidence="15">The sequence shown here is derived from an EMBL/GenBank/DDBJ whole genome shotgun (WGS) entry which is preliminary data.</text>
</comment>
<dbReference type="RefSeq" id="WP_139010864.1">
    <property type="nucleotide sequence ID" value="NZ_VBSN01000024.1"/>
</dbReference>
<name>A0A5M8R075_9BACT</name>
<gene>
    <name evidence="15" type="ORF">FEM33_04235</name>
</gene>
<feature type="transmembrane region" description="Helical" evidence="14">
    <location>
        <begin position="78"/>
        <end position="99"/>
    </location>
</feature>
<feature type="transmembrane region" description="Helical" evidence="14">
    <location>
        <begin position="364"/>
        <end position="391"/>
    </location>
</feature>
<comment type="subcellular location">
    <subcellularLocation>
        <location evidence="1">Cell membrane</location>
        <topology evidence="1">Multi-pass membrane protein</topology>
    </subcellularLocation>
</comment>
<organism evidence="15 16">
    <name type="scientific">Dyadobacter flavalbus</name>
    <dbReference type="NCBI Taxonomy" id="2579942"/>
    <lineage>
        <taxon>Bacteria</taxon>
        <taxon>Pseudomonadati</taxon>
        <taxon>Bacteroidota</taxon>
        <taxon>Cytophagia</taxon>
        <taxon>Cytophagales</taxon>
        <taxon>Spirosomataceae</taxon>
        <taxon>Dyadobacter</taxon>
    </lineage>
</organism>
<dbReference type="Proteomes" id="UP000323994">
    <property type="component" value="Unassembled WGS sequence"/>
</dbReference>
<feature type="transmembrane region" description="Helical" evidence="14">
    <location>
        <begin position="491"/>
        <end position="512"/>
    </location>
</feature>
<feature type="transmembrane region" description="Helical" evidence="14">
    <location>
        <begin position="173"/>
        <end position="192"/>
    </location>
</feature>
<evidence type="ECO:0000256" key="7">
    <source>
        <dbReference type="ARBA" id="ARBA00022989"/>
    </source>
</evidence>
<proteinExistence type="inferred from homology"/>
<reference evidence="15 16" key="1">
    <citation type="submission" date="2019-05" db="EMBL/GenBank/DDBJ databases">
        <authorList>
            <person name="Qu J.-H."/>
        </authorList>
    </citation>
    <scope>NUCLEOTIDE SEQUENCE [LARGE SCALE GENOMIC DNA]</scope>
    <source>
        <strain evidence="15 16">NS28</strain>
    </source>
</reference>
<accession>A0A5M8R075</accession>
<protein>
    <submittedName>
        <fullName evidence="15">Na+:solute symporter</fullName>
    </submittedName>
</protein>
<sequence>MKIQSIDLLVIILYLILVTIIGVILKKQATKSKNDYLLGGKSMPYWMLGISNASGMFDISGTVWMVAIMFVYGLKSIWLPWLWPVFNQVFMMVYLSIWLRRSNVSTGAEWMLTRFGNKRNAQPAHRVIVAFALLSCLSFMTYGFIGLGKFLEIFIPWQSVQPYVSFIHIAPEYVPHVYGIVFTLFTVFYSLLGGMKSIVWVDLIHYIIMVIVSVSVAGIAMNALHKAGSLPVPDGWHHLFFGKELGLNWNGYISDVNRKIETDGFSPFGYFFALMSAKGILASLAGPAPNYDMQKILSTKSPREAALMSMIVNVVLLPTRYLFIIGVTVIGLLFYRDLNISSANGTDFERILPAVLNTYIPPGLLGLVLIGLMGAFMGTFAGTFNAAQAYLVNDIYLKSVNPDASDKQVTRMNYMLGMAVVLISILLGFLAKDVNSILQWIVSALFGGYIASNVLKWHWWRLNSTGFFWGMLAGIVSAMIFPYLFPGALPLFYFPAILLVSAAGAIAGSLLTPATDMEVLTKFYRNVMPWGFWKPVREAIQREDHSFAPDMNFRKDLFNVAVGVVAQTAITVLPVFFILMMPVQTCIAALVLVVCILVLWKTWYRKLPLN</sequence>
<keyword evidence="11" id="KW-0739">Sodium transport</keyword>
<evidence type="ECO:0000256" key="5">
    <source>
        <dbReference type="ARBA" id="ARBA00022692"/>
    </source>
</evidence>
<evidence type="ECO:0000256" key="8">
    <source>
        <dbReference type="ARBA" id="ARBA00023053"/>
    </source>
</evidence>
<dbReference type="PROSITE" id="PS50283">
    <property type="entry name" value="NA_SOLUT_SYMP_3"/>
    <property type="match status" value="1"/>
</dbReference>
<feature type="transmembrane region" description="Helical" evidence="14">
    <location>
        <begin position="6"/>
        <end position="25"/>
    </location>
</feature>
<evidence type="ECO:0000256" key="10">
    <source>
        <dbReference type="ARBA" id="ARBA00023136"/>
    </source>
</evidence>
<dbReference type="InterPro" id="IPR001734">
    <property type="entry name" value="Na/solute_symporter"/>
</dbReference>
<evidence type="ECO:0000256" key="2">
    <source>
        <dbReference type="ARBA" id="ARBA00006434"/>
    </source>
</evidence>
<feature type="transmembrane region" description="Helical" evidence="14">
    <location>
        <begin position="204"/>
        <end position="224"/>
    </location>
</feature>
<keyword evidence="16" id="KW-1185">Reference proteome</keyword>
<evidence type="ECO:0000313" key="15">
    <source>
        <dbReference type="EMBL" id="KAA6441021.1"/>
    </source>
</evidence>